<accession>A0A392W5C7</accession>
<evidence type="ECO:0000256" key="1">
    <source>
        <dbReference type="SAM" id="MobiDB-lite"/>
    </source>
</evidence>
<evidence type="ECO:0000313" key="2">
    <source>
        <dbReference type="EMBL" id="MCI94949.1"/>
    </source>
</evidence>
<keyword evidence="3" id="KW-1185">Reference proteome</keyword>
<dbReference type="AlphaFoldDB" id="A0A392W5C7"/>
<feature type="non-terminal residue" evidence="2">
    <location>
        <position position="40"/>
    </location>
</feature>
<dbReference type="Proteomes" id="UP000265520">
    <property type="component" value="Unassembled WGS sequence"/>
</dbReference>
<dbReference type="EMBL" id="LXQA011371267">
    <property type="protein sequence ID" value="MCI94949.1"/>
    <property type="molecule type" value="Genomic_DNA"/>
</dbReference>
<comment type="caution">
    <text evidence="2">The sequence shown here is derived from an EMBL/GenBank/DDBJ whole genome shotgun (WGS) entry which is preliminary data.</text>
</comment>
<organism evidence="2 3">
    <name type="scientific">Trifolium medium</name>
    <dbReference type="NCBI Taxonomy" id="97028"/>
    <lineage>
        <taxon>Eukaryota</taxon>
        <taxon>Viridiplantae</taxon>
        <taxon>Streptophyta</taxon>
        <taxon>Embryophyta</taxon>
        <taxon>Tracheophyta</taxon>
        <taxon>Spermatophyta</taxon>
        <taxon>Magnoliopsida</taxon>
        <taxon>eudicotyledons</taxon>
        <taxon>Gunneridae</taxon>
        <taxon>Pentapetalae</taxon>
        <taxon>rosids</taxon>
        <taxon>fabids</taxon>
        <taxon>Fabales</taxon>
        <taxon>Fabaceae</taxon>
        <taxon>Papilionoideae</taxon>
        <taxon>50 kb inversion clade</taxon>
        <taxon>NPAAA clade</taxon>
        <taxon>Hologalegina</taxon>
        <taxon>IRL clade</taxon>
        <taxon>Trifolieae</taxon>
        <taxon>Trifolium</taxon>
    </lineage>
</organism>
<sequence>MGEGNKSGSGSVESDPITDFVIPQPELCDAVNVAKDFDIE</sequence>
<evidence type="ECO:0000313" key="3">
    <source>
        <dbReference type="Proteomes" id="UP000265520"/>
    </source>
</evidence>
<feature type="region of interest" description="Disordered" evidence="1">
    <location>
        <begin position="1"/>
        <end position="21"/>
    </location>
</feature>
<name>A0A392W5C7_9FABA</name>
<reference evidence="2 3" key="1">
    <citation type="journal article" date="2018" name="Front. Plant Sci.">
        <title>Red Clover (Trifolium pratense) and Zigzag Clover (T. medium) - A Picture of Genomic Similarities and Differences.</title>
        <authorList>
            <person name="Dluhosova J."/>
            <person name="Istvanek J."/>
            <person name="Nedelnik J."/>
            <person name="Repkova J."/>
        </authorList>
    </citation>
    <scope>NUCLEOTIDE SEQUENCE [LARGE SCALE GENOMIC DNA]</scope>
    <source>
        <strain evidence="3">cv. 10/8</strain>
        <tissue evidence="2">Leaf</tissue>
    </source>
</reference>
<proteinExistence type="predicted"/>
<protein>
    <submittedName>
        <fullName evidence="2">Uncharacterized protein</fullName>
    </submittedName>
</protein>